<gene>
    <name evidence="2" type="ORF">S01H1_85625</name>
</gene>
<sequence>SAPFSLQHFGSDTSMLLRQMIAALVGLILLAVLAAVDYRRLAAINDLLLLGSFALTMATILPLGIGDGRWLALGPASF</sequence>
<reference evidence="2" key="1">
    <citation type="journal article" date="2014" name="Front. Microbiol.">
        <title>High frequency of phylogenetically diverse reductive dehalogenase-homologous genes in deep subseafloor sedimentary metagenomes.</title>
        <authorList>
            <person name="Kawai M."/>
            <person name="Futagami T."/>
            <person name="Toyoda A."/>
            <person name="Takaki Y."/>
            <person name="Nishi S."/>
            <person name="Hori S."/>
            <person name="Arai W."/>
            <person name="Tsubouchi T."/>
            <person name="Morono Y."/>
            <person name="Uchiyama I."/>
            <person name="Ito T."/>
            <person name="Fujiyama A."/>
            <person name="Inagaki F."/>
            <person name="Takami H."/>
        </authorList>
    </citation>
    <scope>NUCLEOTIDE SEQUENCE</scope>
    <source>
        <strain evidence="2">Expedition CK06-06</strain>
    </source>
</reference>
<dbReference type="EMBL" id="BARS01058884">
    <property type="protein sequence ID" value="GAG42082.1"/>
    <property type="molecule type" value="Genomic_DNA"/>
</dbReference>
<keyword evidence="1" id="KW-1133">Transmembrane helix</keyword>
<proteinExistence type="predicted"/>
<feature type="non-terminal residue" evidence="2">
    <location>
        <position position="78"/>
    </location>
</feature>
<name>X0Y438_9ZZZZ</name>
<dbReference type="AlphaFoldDB" id="X0Y438"/>
<keyword evidence="1" id="KW-0472">Membrane</keyword>
<protein>
    <recommendedName>
        <fullName evidence="3">Rod shape-determining protein RodA</fullName>
    </recommendedName>
</protein>
<evidence type="ECO:0008006" key="3">
    <source>
        <dbReference type="Google" id="ProtNLM"/>
    </source>
</evidence>
<accession>X0Y438</accession>
<evidence type="ECO:0000256" key="1">
    <source>
        <dbReference type="SAM" id="Phobius"/>
    </source>
</evidence>
<organism evidence="2">
    <name type="scientific">marine sediment metagenome</name>
    <dbReference type="NCBI Taxonomy" id="412755"/>
    <lineage>
        <taxon>unclassified sequences</taxon>
        <taxon>metagenomes</taxon>
        <taxon>ecological metagenomes</taxon>
    </lineage>
</organism>
<feature type="non-terminal residue" evidence="2">
    <location>
        <position position="1"/>
    </location>
</feature>
<comment type="caution">
    <text evidence="2">The sequence shown here is derived from an EMBL/GenBank/DDBJ whole genome shotgun (WGS) entry which is preliminary data.</text>
</comment>
<feature type="transmembrane region" description="Helical" evidence="1">
    <location>
        <begin position="47"/>
        <end position="65"/>
    </location>
</feature>
<feature type="transmembrane region" description="Helical" evidence="1">
    <location>
        <begin position="16"/>
        <end position="35"/>
    </location>
</feature>
<keyword evidence="1" id="KW-0812">Transmembrane</keyword>
<evidence type="ECO:0000313" key="2">
    <source>
        <dbReference type="EMBL" id="GAG42082.1"/>
    </source>
</evidence>